<dbReference type="CDD" id="cd16914">
    <property type="entry name" value="EcfT"/>
    <property type="match status" value="1"/>
</dbReference>
<name>A0A369BY32_9GAMM</name>
<evidence type="ECO:0000313" key="8">
    <source>
        <dbReference type="EMBL" id="RCX26539.1"/>
    </source>
</evidence>
<dbReference type="GO" id="GO:0043190">
    <property type="term" value="C:ATP-binding cassette (ABC) transporter complex"/>
    <property type="evidence" value="ECO:0007669"/>
    <property type="project" value="InterPro"/>
</dbReference>
<dbReference type="InterPro" id="IPR012809">
    <property type="entry name" value="ECF_CbiQ"/>
</dbReference>
<dbReference type="InterPro" id="IPR003339">
    <property type="entry name" value="ABC/ECF_trnsptr_transmembrane"/>
</dbReference>
<keyword evidence="5 7" id="KW-1133">Transmembrane helix</keyword>
<dbReference type="Proteomes" id="UP000252707">
    <property type="component" value="Unassembled WGS sequence"/>
</dbReference>
<evidence type="ECO:0000256" key="1">
    <source>
        <dbReference type="ARBA" id="ARBA00004651"/>
    </source>
</evidence>
<evidence type="ECO:0000313" key="9">
    <source>
        <dbReference type="Proteomes" id="UP000252707"/>
    </source>
</evidence>
<protein>
    <submittedName>
        <fullName evidence="8">Cobalt/nickel transport system permease protein</fullName>
    </submittedName>
</protein>
<feature type="transmembrane region" description="Helical" evidence="7">
    <location>
        <begin position="114"/>
        <end position="135"/>
    </location>
</feature>
<organism evidence="8 9">
    <name type="scientific">Thioalbus denitrificans</name>
    <dbReference type="NCBI Taxonomy" id="547122"/>
    <lineage>
        <taxon>Bacteria</taxon>
        <taxon>Pseudomonadati</taxon>
        <taxon>Pseudomonadota</taxon>
        <taxon>Gammaproteobacteria</taxon>
        <taxon>Chromatiales</taxon>
        <taxon>Ectothiorhodospiraceae</taxon>
        <taxon>Thioalbus</taxon>
    </lineage>
</organism>
<dbReference type="PANTHER" id="PTHR34857:SF2">
    <property type="entry name" value="SLL0384 PROTEIN"/>
    <property type="match status" value="1"/>
</dbReference>
<accession>A0A369BY32</accession>
<comment type="subcellular location">
    <subcellularLocation>
        <location evidence="1">Cell membrane</location>
        <topology evidence="1">Multi-pass membrane protein</topology>
    </subcellularLocation>
</comment>
<evidence type="ECO:0000256" key="2">
    <source>
        <dbReference type="ARBA" id="ARBA00008564"/>
    </source>
</evidence>
<comment type="similarity">
    <text evidence="2">Belongs to the CbiQ family.</text>
</comment>
<dbReference type="AlphaFoldDB" id="A0A369BY32"/>
<keyword evidence="3" id="KW-1003">Cell membrane</keyword>
<dbReference type="GO" id="GO:0006824">
    <property type="term" value="P:cobalt ion transport"/>
    <property type="evidence" value="ECO:0007669"/>
    <property type="project" value="InterPro"/>
</dbReference>
<dbReference type="RefSeq" id="WP_114280620.1">
    <property type="nucleotide sequence ID" value="NZ_QPJY01000009.1"/>
</dbReference>
<comment type="caution">
    <text evidence="8">The sequence shown here is derived from an EMBL/GenBank/DDBJ whole genome shotgun (WGS) entry which is preliminary data.</text>
</comment>
<evidence type="ECO:0000256" key="6">
    <source>
        <dbReference type="ARBA" id="ARBA00023136"/>
    </source>
</evidence>
<feature type="transmembrane region" description="Helical" evidence="7">
    <location>
        <begin position="78"/>
        <end position="102"/>
    </location>
</feature>
<evidence type="ECO:0000256" key="4">
    <source>
        <dbReference type="ARBA" id="ARBA00022692"/>
    </source>
</evidence>
<evidence type="ECO:0000256" key="3">
    <source>
        <dbReference type="ARBA" id="ARBA00022475"/>
    </source>
</evidence>
<feature type="transmembrane region" description="Helical" evidence="7">
    <location>
        <begin position="239"/>
        <end position="258"/>
    </location>
</feature>
<sequence>MTTGTQDTRNASWRLDHSAAGDSFVHRRDPRLRILLGVGFALVVVSLHRLPLLLLGLGLALGLALAARLPPATTLKRILAMDALMVLVLLLLPFTLPGETLFTLGGLEASREGLLRAVTIALKANAVVIALLALVGTLEAPALGHALDHLRVPQRLIQLLLFTVRYLEVLHREYLRLRLAMQARAFRLRSDLHTWRSVGYLFGMLLVRSLDRSDRVLAAMKCRGFDGRFHRLHHPRAGAADWIAGALGTLLLALLLTLEHSL</sequence>
<dbReference type="OrthoDB" id="4533at2"/>
<reference evidence="8 9" key="1">
    <citation type="submission" date="2018-07" db="EMBL/GenBank/DDBJ databases">
        <title>Genomic Encyclopedia of Type Strains, Phase IV (KMG-IV): sequencing the most valuable type-strain genomes for metagenomic binning, comparative biology and taxonomic classification.</title>
        <authorList>
            <person name="Goeker M."/>
        </authorList>
    </citation>
    <scope>NUCLEOTIDE SEQUENCE [LARGE SCALE GENOMIC DNA]</scope>
    <source>
        <strain evidence="8 9">DSM 26407</strain>
    </source>
</reference>
<gene>
    <name evidence="8" type="ORF">DFQ59_10968</name>
</gene>
<dbReference type="NCBIfam" id="TIGR02454">
    <property type="entry name" value="ECF_T_CbiQ"/>
    <property type="match status" value="1"/>
</dbReference>
<evidence type="ECO:0000256" key="5">
    <source>
        <dbReference type="ARBA" id="ARBA00022989"/>
    </source>
</evidence>
<keyword evidence="6 7" id="KW-0472">Membrane</keyword>
<dbReference type="Pfam" id="PF02361">
    <property type="entry name" value="CbiQ"/>
    <property type="match status" value="1"/>
</dbReference>
<proteinExistence type="inferred from homology"/>
<dbReference type="InterPro" id="IPR051611">
    <property type="entry name" value="ECF_transporter_component"/>
</dbReference>
<dbReference type="PANTHER" id="PTHR34857">
    <property type="entry name" value="SLL0384 PROTEIN"/>
    <property type="match status" value="1"/>
</dbReference>
<evidence type="ECO:0000256" key="7">
    <source>
        <dbReference type="SAM" id="Phobius"/>
    </source>
</evidence>
<feature type="transmembrane region" description="Helical" evidence="7">
    <location>
        <begin position="34"/>
        <end position="66"/>
    </location>
</feature>
<keyword evidence="9" id="KW-1185">Reference proteome</keyword>
<keyword evidence="4 7" id="KW-0812">Transmembrane</keyword>
<dbReference type="EMBL" id="QPJY01000009">
    <property type="protein sequence ID" value="RCX26539.1"/>
    <property type="molecule type" value="Genomic_DNA"/>
</dbReference>